<keyword evidence="1" id="KW-0812">Transmembrane</keyword>
<protein>
    <submittedName>
        <fullName evidence="2">Uncharacterized protein</fullName>
    </submittedName>
</protein>
<evidence type="ECO:0000256" key="1">
    <source>
        <dbReference type="SAM" id="Phobius"/>
    </source>
</evidence>
<name>A0A9X3XLW6_9CLOT</name>
<reference evidence="2" key="1">
    <citation type="submission" date="2022-05" db="EMBL/GenBank/DDBJ databases">
        <title>Draft genome sequence of Clostridium tertium strain CP3 isolated from Peru.</title>
        <authorList>
            <person name="Hurtado R."/>
            <person name="Lima L."/>
            <person name="Sousa T."/>
            <person name="Jaiswal A.K."/>
            <person name="Tiwari S."/>
            <person name="Maturrano L."/>
            <person name="Brenig B."/>
            <person name="Azevedo V."/>
        </authorList>
    </citation>
    <scope>NUCLEOTIDE SEQUENCE</scope>
    <source>
        <strain evidence="2">CP3</strain>
    </source>
</reference>
<evidence type="ECO:0000313" key="3">
    <source>
        <dbReference type="Proteomes" id="UP001141183"/>
    </source>
</evidence>
<proteinExistence type="predicted"/>
<keyword evidence="1" id="KW-1133">Transmembrane helix</keyword>
<feature type="transmembrane region" description="Helical" evidence="1">
    <location>
        <begin position="224"/>
        <end position="246"/>
    </location>
</feature>
<gene>
    <name evidence="2" type="ORF">NE398_04360</name>
</gene>
<organism evidence="2 3">
    <name type="scientific">Clostridium tertium</name>
    <dbReference type="NCBI Taxonomy" id="1559"/>
    <lineage>
        <taxon>Bacteria</taxon>
        <taxon>Bacillati</taxon>
        <taxon>Bacillota</taxon>
        <taxon>Clostridia</taxon>
        <taxon>Eubacteriales</taxon>
        <taxon>Clostridiaceae</taxon>
        <taxon>Clostridium</taxon>
    </lineage>
</organism>
<dbReference type="AlphaFoldDB" id="A0A9X3XLW6"/>
<sequence length="254" mass="29180">MKIKSIVKYNIGSLKKSILIYYCVFIAICALSTIFAYKFNGTISSSGIELSSAIFIFVVGLNVFKENFYFIKANNLSRKSYFYGTVLSMVPISIGMSFIDLILNRIYNIFVNCPTNYDMIYTDYVNIWNYANNGWVQSNSLETLFNTFLFQVSVYLMVFLLGFVITMLYYKCNKLMKTVISIIPILLIIVFNMIFNMMVLSFPYLLGKISEVLFYILGILPRNVYMTISTFSITSVALAAVAYLLIRKMTIKQK</sequence>
<keyword evidence="1" id="KW-0472">Membrane</keyword>
<evidence type="ECO:0000313" key="2">
    <source>
        <dbReference type="EMBL" id="MDC4239402.1"/>
    </source>
</evidence>
<comment type="caution">
    <text evidence="2">The sequence shown here is derived from an EMBL/GenBank/DDBJ whole genome shotgun (WGS) entry which is preliminary data.</text>
</comment>
<dbReference type="RefSeq" id="WP_111931536.1">
    <property type="nucleotide sequence ID" value="NZ_CAXSLY010000019.1"/>
</dbReference>
<feature type="transmembrane region" description="Helical" evidence="1">
    <location>
        <begin position="148"/>
        <end position="170"/>
    </location>
</feature>
<accession>A0A9X3XLW6</accession>
<feature type="transmembrane region" description="Helical" evidence="1">
    <location>
        <begin position="43"/>
        <end position="61"/>
    </location>
</feature>
<dbReference type="EMBL" id="JAMRYU010000003">
    <property type="protein sequence ID" value="MDC4239402.1"/>
    <property type="molecule type" value="Genomic_DNA"/>
</dbReference>
<keyword evidence="3" id="KW-1185">Reference proteome</keyword>
<feature type="transmembrane region" description="Helical" evidence="1">
    <location>
        <begin position="20"/>
        <end position="37"/>
    </location>
</feature>
<feature type="transmembrane region" description="Helical" evidence="1">
    <location>
        <begin position="81"/>
        <end position="103"/>
    </location>
</feature>
<dbReference type="Proteomes" id="UP001141183">
    <property type="component" value="Unassembled WGS sequence"/>
</dbReference>
<feature type="transmembrane region" description="Helical" evidence="1">
    <location>
        <begin position="182"/>
        <end position="204"/>
    </location>
</feature>